<dbReference type="InterPro" id="IPR002155">
    <property type="entry name" value="Thiolase"/>
</dbReference>
<dbReference type="InterPro" id="IPR013751">
    <property type="entry name" value="ACP_syn_III_N"/>
</dbReference>
<dbReference type="Gene3D" id="3.40.47.10">
    <property type="match status" value="1"/>
</dbReference>
<feature type="domain" description="Beta-ketoacyl-[acyl-carrier-protein] synthase III N-terminal" evidence="2">
    <location>
        <begin position="88"/>
        <end position="122"/>
    </location>
</feature>
<dbReference type="PANTHER" id="PTHR42870">
    <property type="entry name" value="ACETYL-COA C-ACETYLTRANSFERASE"/>
    <property type="match status" value="1"/>
</dbReference>
<dbReference type="PANTHER" id="PTHR42870:SF1">
    <property type="entry name" value="NON-SPECIFIC LIPID-TRANSFER PROTEIN-LIKE 2"/>
    <property type="match status" value="1"/>
</dbReference>
<sequence length="410" mass="44630">MTESAVVGAEITNWIEAGKPAPTAEVVAGVAVEALRQAGLRPADLDAIISTTSAMPFGHPTFLTTPAQHMGHRLAGKIGSNGLQVINVSGACASAAAAFSIADSMIKSGKARKVLVVGYDNSPRGFYFSFNSYLDTDMAIGYPLKVVGAVNPTYWAMWARRRAYEMGKPVEDIKEVMAIIKEELSKNGALNPHARYKKIFTAKEVLESPVVDDPLHLYMISAVSSGAGAVLLSDMDTAKRLTNKPVKVAASAVGGPLYNEPSPRLTYFTTAGGRRATKPFYEWRKPIEDAYRQAGITAEDVDFAEVHDTSLYHVINWIDQIMGWEREETDKLIRSRQFGRDGRFPVNLSGGTTSFGEAVYAQALMEVYEVFRQLRGEAGERQVRKNAKIGLATAYGAYGSYGAIALERAW</sequence>
<dbReference type="Pfam" id="PF08545">
    <property type="entry name" value="ACP_syn_III"/>
    <property type="match status" value="1"/>
</dbReference>
<organism evidence="4 5">
    <name type="scientific">Conexivisphaera calida</name>
    <dbReference type="NCBI Taxonomy" id="1874277"/>
    <lineage>
        <taxon>Archaea</taxon>
        <taxon>Nitrososphaerota</taxon>
        <taxon>Conexivisphaeria</taxon>
        <taxon>Conexivisphaerales</taxon>
        <taxon>Conexivisphaeraceae</taxon>
        <taxon>Conexivisphaera</taxon>
    </lineage>
</organism>
<dbReference type="Pfam" id="PF22691">
    <property type="entry name" value="Thiolase_C_1"/>
    <property type="match status" value="1"/>
</dbReference>
<dbReference type="GO" id="GO:0004315">
    <property type="term" value="F:3-oxoacyl-[acyl-carrier-protein] synthase activity"/>
    <property type="evidence" value="ECO:0007669"/>
    <property type="project" value="InterPro"/>
</dbReference>
<dbReference type="SUPFAM" id="SSF53901">
    <property type="entry name" value="Thiolase-like"/>
    <property type="match status" value="1"/>
</dbReference>
<evidence type="ECO:0000259" key="3">
    <source>
        <dbReference type="Pfam" id="PF22691"/>
    </source>
</evidence>
<dbReference type="InterPro" id="IPR016039">
    <property type="entry name" value="Thiolase-like"/>
</dbReference>
<gene>
    <name evidence="4" type="ORF">NAS2_0982</name>
</gene>
<evidence type="ECO:0000259" key="2">
    <source>
        <dbReference type="Pfam" id="PF08545"/>
    </source>
</evidence>
<feature type="domain" description="Thiolase C-terminal" evidence="3">
    <location>
        <begin position="283"/>
        <end position="403"/>
    </location>
</feature>
<dbReference type="KEGG" id="ccai:NAS2_0982"/>
<evidence type="ECO:0000256" key="1">
    <source>
        <dbReference type="ARBA" id="ARBA00023229"/>
    </source>
</evidence>
<evidence type="ECO:0000313" key="4">
    <source>
        <dbReference type="EMBL" id="BBE42371.1"/>
    </source>
</evidence>
<dbReference type="OrthoDB" id="167534at2157"/>
<dbReference type="InterPro" id="IPR055140">
    <property type="entry name" value="Thiolase_C_2"/>
</dbReference>
<proteinExistence type="predicted"/>
<keyword evidence="4" id="KW-0808">Transferase</keyword>
<dbReference type="EMBL" id="AP018732">
    <property type="protein sequence ID" value="BBE42371.1"/>
    <property type="molecule type" value="Genomic_DNA"/>
</dbReference>
<keyword evidence="1" id="KW-0414">Isoprene biosynthesis</keyword>
<dbReference type="PIRSF" id="PIRSF000429">
    <property type="entry name" value="Ac-CoA_Ac_transf"/>
    <property type="match status" value="1"/>
</dbReference>
<dbReference type="RefSeq" id="WP_174448612.1">
    <property type="nucleotide sequence ID" value="NZ_AP018732.1"/>
</dbReference>
<keyword evidence="5" id="KW-1185">Reference proteome</keyword>
<dbReference type="GO" id="GO:0008299">
    <property type="term" value="P:isoprenoid biosynthetic process"/>
    <property type="evidence" value="ECO:0007669"/>
    <property type="project" value="UniProtKB-KW"/>
</dbReference>
<dbReference type="GO" id="GO:0006633">
    <property type="term" value="P:fatty acid biosynthetic process"/>
    <property type="evidence" value="ECO:0007669"/>
    <property type="project" value="InterPro"/>
</dbReference>
<dbReference type="GO" id="GO:0003988">
    <property type="term" value="F:acetyl-CoA C-acyltransferase activity"/>
    <property type="evidence" value="ECO:0007669"/>
    <property type="project" value="UniProtKB-EC"/>
</dbReference>
<dbReference type="CDD" id="cd00829">
    <property type="entry name" value="SCP-x_thiolase"/>
    <property type="match status" value="1"/>
</dbReference>
<keyword evidence="4" id="KW-0012">Acyltransferase</keyword>
<accession>A0A4P2VE30</accession>
<protein>
    <submittedName>
        <fullName evidence="4">3-ketoacyl-CoA thiolase</fullName>
        <ecNumber evidence="4">2.3.1.16</ecNumber>
    </submittedName>
</protein>
<dbReference type="Proteomes" id="UP000509448">
    <property type="component" value="Chromosome"/>
</dbReference>
<dbReference type="GeneID" id="55584795"/>
<evidence type="ECO:0000313" key="5">
    <source>
        <dbReference type="Proteomes" id="UP000509448"/>
    </source>
</evidence>
<dbReference type="AlphaFoldDB" id="A0A4P2VE30"/>
<name>A0A4P2VE30_9ARCH</name>
<dbReference type="EC" id="2.3.1.16" evidence="4"/>
<reference evidence="4 5" key="1">
    <citation type="journal article" date="2019" name="ISME J.">
        <title>Isolation and characterization of a thermophilic sulfur- and iron-reducing thaumarchaeote from a terrestrial acidic hot spring.</title>
        <authorList>
            <person name="Kato S."/>
            <person name="Itoh T."/>
            <person name="Yuki M."/>
            <person name="Nagamori M."/>
            <person name="Ohnishi M."/>
            <person name="Uematsu K."/>
            <person name="Suzuki K."/>
            <person name="Takashina T."/>
            <person name="Ohkuma M."/>
        </authorList>
    </citation>
    <scope>NUCLEOTIDE SEQUENCE [LARGE SCALE GENOMIC DNA]</scope>
    <source>
        <strain evidence="4 5">NAS-02</strain>
    </source>
</reference>